<dbReference type="SUPFAM" id="SSF55729">
    <property type="entry name" value="Acyl-CoA N-acyltransferases (Nat)"/>
    <property type="match status" value="1"/>
</dbReference>
<dbReference type="EMBL" id="CAJOBI010267217">
    <property type="protein sequence ID" value="CAF5131756.1"/>
    <property type="molecule type" value="Genomic_DNA"/>
</dbReference>
<dbReference type="Pfam" id="PF00583">
    <property type="entry name" value="Acetyltransf_1"/>
    <property type="match status" value="1"/>
</dbReference>
<comment type="caution">
    <text evidence="2">The sequence shown here is derived from an EMBL/GenBank/DDBJ whole genome shotgun (WGS) entry which is preliminary data.</text>
</comment>
<evidence type="ECO:0000313" key="3">
    <source>
        <dbReference type="Proteomes" id="UP000676336"/>
    </source>
</evidence>
<feature type="domain" description="N-acetyltransferase" evidence="1">
    <location>
        <begin position="2"/>
        <end position="26"/>
    </location>
</feature>
<protein>
    <recommendedName>
        <fullName evidence="1">N-acetyltransferase domain-containing protein</fullName>
    </recommendedName>
</protein>
<dbReference type="GO" id="GO:0016747">
    <property type="term" value="F:acyltransferase activity, transferring groups other than amino-acyl groups"/>
    <property type="evidence" value="ECO:0007669"/>
    <property type="project" value="InterPro"/>
</dbReference>
<feature type="non-terminal residue" evidence="2">
    <location>
        <position position="27"/>
    </location>
</feature>
<dbReference type="Proteomes" id="UP000676336">
    <property type="component" value="Unassembled WGS sequence"/>
</dbReference>
<organism evidence="2 3">
    <name type="scientific">Rotaria magnacalcarata</name>
    <dbReference type="NCBI Taxonomy" id="392030"/>
    <lineage>
        <taxon>Eukaryota</taxon>
        <taxon>Metazoa</taxon>
        <taxon>Spiralia</taxon>
        <taxon>Gnathifera</taxon>
        <taxon>Rotifera</taxon>
        <taxon>Eurotatoria</taxon>
        <taxon>Bdelloidea</taxon>
        <taxon>Philodinida</taxon>
        <taxon>Philodinidae</taxon>
        <taxon>Rotaria</taxon>
    </lineage>
</organism>
<dbReference type="InterPro" id="IPR016181">
    <property type="entry name" value="Acyl_CoA_acyltransferase"/>
</dbReference>
<proteinExistence type="predicted"/>
<dbReference type="InterPro" id="IPR000182">
    <property type="entry name" value="GNAT_dom"/>
</dbReference>
<evidence type="ECO:0000259" key="1">
    <source>
        <dbReference type="Pfam" id="PF00583"/>
    </source>
</evidence>
<evidence type="ECO:0000313" key="2">
    <source>
        <dbReference type="EMBL" id="CAF5131756.1"/>
    </source>
</evidence>
<dbReference type="AlphaFoldDB" id="A0A8S3FN18"/>
<accession>A0A8S3FN18</accession>
<name>A0A8S3FN18_9BILA</name>
<sequence length="27" mass="3218">MVTRKEHRRRGLGTLILQQIVQRALDE</sequence>
<gene>
    <name evidence="2" type="ORF">SMN809_LOCUS63000</name>
</gene>
<reference evidence="2" key="1">
    <citation type="submission" date="2021-02" db="EMBL/GenBank/DDBJ databases">
        <authorList>
            <person name="Nowell W R."/>
        </authorList>
    </citation>
    <scope>NUCLEOTIDE SEQUENCE</scope>
</reference>